<evidence type="ECO:0000256" key="4">
    <source>
        <dbReference type="ARBA" id="ARBA00022989"/>
    </source>
</evidence>
<dbReference type="eggNOG" id="KOG3838">
    <property type="taxonomic scope" value="Eukaryota"/>
</dbReference>
<dbReference type="CDD" id="cd07308">
    <property type="entry name" value="lectin_leg-like"/>
    <property type="match status" value="1"/>
</dbReference>
<feature type="coiled-coil region" evidence="6">
    <location>
        <begin position="219"/>
        <end position="246"/>
    </location>
</feature>
<keyword evidence="3" id="KW-0732">Signal</keyword>
<reference evidence="8 9" key="1">
    <citation type="submission" date="2006-10" db="EMBL/GenBank/DDBJ databases">
        <title>The Genome Sequence of Batrachochytrium dendrobatidis JEL423.</title>
        <authorList>
            <consortium name="The Broad Institute Genome Sequencing Platform"/>
            <person name="Birren B."/>
            <person name="Lander E."/>
            <person name="Galagan J."/>
            <person name="Cuomo C."/>
            <person name="Devon K."/>
            <person name="Jaffe D."/>
            <person name="Butler J."/>
            <person name="Alvarez P."/>
            <person name="Gnerre S."/>
            <person name="Grabherr M."/>
            <person name="Kleber M."/>
            <person name="Mauceli E."/>
            <person name="Brockman W."/>
            <person name="Young S."/>
            <person name="LaButti K."/>
            <person name="Sykes S."/>
            <person name="DeCaprio D."/>
            <person name="Crawford M."/>
            <person name="Koehrsen M."/>
            <person name="Engels R."/>
            <person name="Montgomery P."/>
            <person name="Pearson M."/>
            <person name="Howarth C."/>
            <person name="Larson L."/>
            <person name="White J."/>
            <person name="O'Leary S."/>
            <person name="Kodira C."/>
            <person name="Zeng Q."/>
            <person name="Yandava C."/>
            <person name="Alvarado L."/>
            <person name="Longcore J."/>
            <person name="James T."/>
        </authorList>
    </citation>
    <scope>NUCLEOTIDE SEQUENCE [LARGE SCALE GENOMIC DNA]</scope>
    <source>
        <strain evidence="8 9">JEL423</strain>
    </source>
</reference>
<dbReference type="Pfam" id="PF03388">
    <property type="entry name" value="Lectin_leg-like"/>
    <property type="match status" value="1"/>
</dbReference>
<gene>
    <name evidence="8" type="ORF">BDEG_24186</name>
</gene>
<dbReference type="GO" id="GO:0000139">
    <property type="term" value="C:Golgi membrane"/>
    <property type="evidence" value="ECO:0007669"/>
    <property type="project" value="TreeGrafter"/>
</dbReference>
<dbReference type="EMBL" id="DS022304">
    <property type="protein sequence ID" value="OAJ40452.1"/>
    <property type="molecule type" value="Genomic_DNA"/>
</dbReference>
<dbReference type="SUPFAM" id="SSF49899">
    <property type="entry name" value="Concanavalin A-like lectins/glucanases"/>
    <property type="match status" value="1"/>
</dbReference>
<dbReference type="PANTHER" id="PTHR12223:SF28">
    <property type="entry name" value="LECTIN, MANNOSE BINDING 1 LIKE"/>
    <property type="match status" value="1"/>
</dbReference>
<dbReference type="GO" id="GO:0030134">
    <property type="term" value="C:COPII-coated ER to Golgi transport vesicle"/>
    <property type="evidence" value="ECO:0007669"/>
    <property type="project" value="TreeGrafter"/>
</dbReference>
<dbReference type="GO" id="GO:0005789">
    <property type="term" value="C:endoplasmic reticulum membrane"/>
    <property type="evidence" value="ECO:0007669"/>
    <property type="project" value="TreeGrafter"/>
</dbReference>
<reference evidence="8 9" key="2">
    <citation type="submission" date="2016-05" db="EMBL/GenBank/DDBJ databases">
        <title>Lineage-specific infection strategies underlie the spectrum of fungal disease in amphibians.</title>
        <authorList>
            <person name="Cuomo C.A."/>
            <person name="Farrer R.A."/>
            <person name="James T."/>
            <person name="Longcore J."/>
            <person name="Birren B."/>
        </authorList>
    </citation>
    <scope>NUCLEOTIDE SEQUENCE [LARGE SCALE GENOMIC DNA]</scope>
    <source>
        <strain evidence="8 9">JEL423</strain>
    </source>
</reference>
<dbReference type="GO" id="GO:0006888">
    <property type="term" value="P:endoplasmic reticulum to Golgi vesicle-mediated transport"/>
    <property type="evidence" value="ECO:0007669"/>
    <property type="project" value="TreeGrafter"/>
</dbReference>
<sequence>MSIPDKHGSIWSSLSNPYKEWQVVLSFFVYGRGSSGSDGLVFWLVDAAPSPPATPDPNNPQPNPPVTSFYGHNSNFKGFALVFDSSDASRQRTNPFIYAILNDGTKHAADFANYMSPQVHVGACFREFRNTAVPVHARLTYMNKTLSLDIDIREEGEEYTNCFSTEMPSMPENAFFGVSASTDSNGFDDHDVVSMEVFEINPPPRQKIFRPNEEADIAKGKKFKMNEDLKKEVEKAEQRVRKVAKAEASKTGKDASTKAAMDLMSIKRVADDQTRIIEMLNSVQQKLSSVPASSGDNKHIPSNVLTEDHQYQFESRISAKFDAIKAEVDSNRNEVRVLSKYVVELKELVSY</sequence>
<dbReference type="VEuPathDB" id="FungiDB:BDEG_24186"/>
<protein>
    <recommendedName>
        <fullName evidence="7">L-type lectin-like domain-containing protein</fullName>
    </recommendedName>
</protein>
<feature type="domain" description="L-type lectin-like" evidence="7">
    <location>
        <begin position="1"/>
        <end position="200"/>
    </location>
</feature>
<evidence type="ECO:0000259" key="7">
    <source>
        <dbReference type="PROSITE" id="PS51328"/>
    </source>
</evidence>
<evidence type="ECO:0000256" key="5">
    <source>
        <dbReference type="ARBA" id="ARBA00023136"/>
    </source>
</evidence>
<proteinExistence type="predicted"/>
<evidence type="ECO:0000256" key="2">
    <source>
        <dbReference type="ARBA" id="ARBA00022692"/>
    </source>
</evidence>
<evidence type="ECO:0000313" key="8">
    <source>
        <dbReference type="EMBL" id="OAJ40452.1"/>
    </source>
</evidence>
<dbReference type="InterPro" id="IPR005052">
    <property type="entry name" value="Lectin_leg"/>
</dbReference>
<dbReference type="PANTHER" id="PTHR12223">
    <property type="entry name" value="VESICULAR MANNOSE-BINDING LECTIN"/>
    <property type="match status" value="1"/>
</dbReference>
<dbReference type="Proteomes" id="UP000077115">
    <property type="component" value="Unassembled WGS sequence"/>
</dbReference>
<keyword evidence="2" id="KW-0812">Transmembrane</keyword>
<evidence type="ECO:0000256" key="6">
    <source>
        <dbReference type="SAM" id="Coils"/>
    </source>
</evidence>
<keyword evidence="6" id="KW-0175">Coiled coil</keyword>
<dbReference type="AlphaFoldDB" id="A0A177WKV6"/>
<organism evidence="8 9">
    <name type="scientific">Batrachochytrium dendrobatidis (strain JEL423)</name>
    <dbReference type="NCBI Taxonomy" id="403673"/>
    <lineage>
        <taxon>Eukaryota</taxon>
        <taxon>Fungi</taxon>
        <taxon>Fungi incertae sedis</taxon>
        <taxon>Chytridiomycota</taxon>
        <taxon>Chytridiomycota incertae sedis</taxon>
        <taxon>Chytridiomycetes</taxon>
        <taxon>Rhizophydiales</taxon>
        <taxon>Rhizophydiales incertae sedis</taxon>
        <taxon>Batrachochytrium</taxon>
    </lineage>
</organism>
<dbReference type="GO" id="GO:0005537">
    <property type="term" value="F:D-mannose binding"/>
    <property type="evidence" value="ECO:0007669"/>
    <property type="project" value="TreeGrafter"/>
</dbReference>
<dbReference type="STRING" id="403673.A0A177WKV6"/>
<keyword evidence="5" id="KW-0472">Membrane</keyword>
<comment type="subcellular location">
    <subcellularLocation>
        <location evidence="1">Membrane</location>
        <topology evidence="1">Single-pass type I membrane protein</topology>
    </subcellularLocation>
</comment>
<accession>A0A177WKV6</accession>
<evidence type="ECO:0000256" key="1">
    <source>
        <dbReference type="ARBA" id="ARBA00004479"/>
    </source>
</evidence>
<keyword evidence="4" id="KW-1133">Transmembrane helix</keyword>
<evidence type="ECO:0000313" key="9">
    <source>
        <dbReference type="Proteomes" id="UP000077115"/>
    </source>
</evidence>
<dbReference type="GO" id="GO:0005793">
    <property type="term" value="C:endoplasmic reticulum-Golgi intermediate compartment"/>
    <property type="evidence" value="ECO:0007669"/>
    <property type="project" value="TreeGrafter"/>
</dbReference>
<dbReference type="PROSITE" id="PS51328">
    <property type="entry name" value="L_LECTIN_LIKE"/>
    <property type="match status" value="1"/>
</dbReference>
<dbReference type="Gene3D" id="2.60.120.200">
    <property type="match status" value="1"/>
</dbReference>
<dbReference type="OrthoDB" id="10265193at2759"/>
<dbReference type="InterPro" id="IPR013320">
    <property type="entry name" value="ConA-like_dom_sf"/>
</dbReference>
<dbReference type="InterPro" id="IPR051136">
    <property type="entry name" value="Intracellular_Lectin-GPT"/>
</dbReference>
<evidence type="ECO:0000256" key="3">
    <source>
        <dbReference type="ARBA" id="ARBA00022729"/>
    </source>
</evidence>
<name>A0A177WKV6_BATDL</name>